<evidence type="ECO:0000256" key="1">
    <source>
        <dbReference type="SAM" id="MobiDB-lite"/>
    </source>
</evidence>
<name>A0ABS4T7L6_9PSEU</name>
<keyword evidence="4" id="KW-1185">Reference proteome</keyword>
<keyword evidence="2" id="KW-0732">Signal</keyword>
<feature type="compositionally biased region" description="Polar residues" evidence="1">
    <location>
        <begin position="25"/>
        <end position="34"/>
    </location>
</feature>
<feature type="signal peptide" evidence="2">
    <location>
        <begin position="1"/>
        <end position="19"/>
    </location>
</feature>
<gene>
    <name evidence="3" type="ORF">JOF56_000475</name>
</gene>
<reference evidence="3 4" key="1">
    <citation type="submission" date="2021-03" db="EMBL/GenBank/DDBJ databases">
        <title>Sequencing the genomes of 1000 actinobacteria strains.</title>
        <authorList>
            <person name="Klenk H.-P."/>
        </authorList>
    </citation>
    <scope>NUCLEOTIDE SEQUENCE [LARGE SCALE GENOMIC DNA]</scope>
    <source>
        <strain evidence="3 4">DSM 46670</strain>
    </source>
</reference>
<evidence type="ECO:0000313" key="3">
    <source>
        <dbReference type="EMBL" id="MBP2320090.1"/>
    </source>
</evidence>
<comment type="caution">
    <text evidence="3">The sequence shown here is derived from an EMBL/GenBank/DDBJ whole genome shotgun (WGS) entry which is preliminary data.</text>
</comment>
<feature type="region of interest" description="Disordered" evidence="1">
    <location>
        <begin position="25"/>
        <end position="56"/>
    </location>
</feature>
<organism evidence="3 4">
    <name type="scientific">Kibdelosporangium banguiense</name>
    <dbReference type="NCBI Taxonomy" id="1365924"/>
    <lineage>
        <taxon>Bacteria</taxon>
        <taxon>Bacillati</taxon>
        <taxon>Actinomycetota</taxon>
        <taxon>Actinomycetes</taxon>
        <taxon>Pseudonocardiales</taxon>
        <taxon>Pseudonocardiaceae</taxon>
        <taxon>Kibdelosporangium</taxon>
    </lineage>
</organism>
<evidence type="ECO:0000256" key="2">
    <source>
        <dbReference type="SAM" id="SignalP"/>
    </source>
</evidence>
<dbReference type="RefSeq" id="WP_209633908.1">
    <property type="nucleotide sequence ID" value="NZ_JAGINW010000001.1"/>
</dbReference>
<sequence length="270" mass="27730">MRTRLGVLTVVAVSVLALAGCQQAAVSGSPQPGNGSAGADAQPPAKPDSQPSADPKALISNAAKTTRESTSCKFEWKAEAKAGGDTGVGFWTSTGAMDFKNNRSTIESVMDMGGPKMKLAIISDGTTIYVRTVADGAPPSAWKKMDIGELEQSLGQLGGDGGAAGGGRSPGRDPMSFIDEIKEVATVTPDGSDTVRGVPTTRYIVTVDPAKSPLGAGEPGSVKLWTDAKNRLARFQVGISGDGTIIADFFAYDEPVKIDVPAADEVEGGN</sequence>
<dbReference type="Gene3D" id="2.50.20.20">
    <property type="match status" value="1"/>
</dbReference>
<accession>A0ABS4T7L6</accession>
<feature type="chain" id="PRO_5045205931" description="Lipoprotein" evidence="2">
    <location>
        <begin position="20"/>
        <end position="270"/>
    </location>
</feature>
<dbReference type="Proteomes" id="UP001519332">
    <property type="component" value="Unassembled WGS sequence"/>
</dbReference>
<evidence type="ECO:0008006" key="5">
    <source>
        <dbReference type="Google" id="ProtNLM"/>
    </source>
</evidence>
<dbReference type="PROSITE" id="PS51257">
    <property type="entry name" value="PROKAR_LIPOPROTEIN"/>
    <property type="match status" value="1"/>
</dbReference>
<evidence type="ECO:0000313" key="4">
    <source>
        <dbReference type="Proteomes" id="UP001519332"/>
    </source>
</evidence>
<dbReference type="SUPFAM" id="SSF89392">
    <property type="entry name" value="Prokaryotic lipoproteins and lipoprotein localization factors"/>
    <property type="match status" value="1"/>
</dbReference>
<proteinExistence type="predicted"/>
<dbReference type="InterPro" id="IPR029046">
    <property type="entry name" value="LolA/LolB/LppX"/>
</dbReference>
<protein>
    <recommendedName>
        <fullName evidence="5">Lipoprotein</fullName>
    </recommendedName>
</protein>
<dbReference type="EMBL" id="JAGINW010000001">
    <property type="protein sequence ID" value="MBP2320090.1"/>
    <property type="molecule type" value="Genomic_DNA"/>
</dbReference>